<organism evidence="2 3">
    <name type="scientific">Trichonephila inaurata madagascariensis</name>
    <dbReference type="NCBI Taxonomy" id="2747483"/>
    <lineage>
        <taxon>Eukaryota</taxon>
        <taxon>Metazoa</taxon>
        <taxon>Ecdysozoa</taxon>
        <taxon>Arthropoda</taxon>
        <taxon>Chelicerata</taxon>
        <taxon>Arachnida</taxon>
        <taxon>Araneae</taxon>
        <taxon>Araneomorphae</taxon>
        <taxon>Entelegynae</taxon>
        <taxon>Araneoidea</taxon>
        <taxon>Nephilidae</taxon>
        <taxon>Trichonephila</taxon>
        <taxon>Trichonephila inaurata</taxon>
    </lineage>
</organism>
<dbReference type="EMBL" id="BMAV01025855">
    <property type="protein sequence ID" value="GFS45298.1"/>
    <property type="molecule type" value="Genomic_DNA"/>
</dbReference>
<dbReference type="Proteomes" id="UP000886998">
    <property type="component" value="Unassembled WGS sequence"/>
</dbReference>
<dbReference type="AlphaFoldDB" id="A0A8X6IHH4"/>
<keyword evidence="3" id="KW-1185">Reference proteome</keyword>
<proteinExistence type="predicted"/>
<evidence type="ECO:0000313" key="2">
    <source>
        <dbReference type="EMBL" id="GFS45298.1"/>
    </source>
</evidence>
<evidence type="ECO:0000313" key="3">
    <source>
        <dbReference type="Proteomes" id="UP000886998"/>
    </source>
</evidence>
<comment type="caution">
    <text evidence="2">The sequence shown here is derived from an EMBL/GenBank/DDBJ whole genome shotgun (WGS) entry which is preliminary data.</text>
</comment>
<feature type="region of interest" description="Disordered" evidence="1">
    <location>
        <begin position="60"/>
        <end position="91"/>
    </location>
</feature>
<accession>A0A8X6IHH4</accession>
<gene>
    <name evidence="2" type="ORF">TNIN_59521</name>
</gene>
<sequence>MKKKEHRWLCERKKNTEKVTLAYYVDPTAPPRGSSPSGRFCANAKRSIAVPPIDAAPKNVLLSTLPSPPTPPKKLSKIKKEPSSHSNRVRPPSFARDYLCQSVTESSLLQRFCPQQPLKPNCWKSTFALQLGQKHLSLFMRDRSYL</sequence>
<reference evidence="2" key="1">
    <citation type="submission" date="2020-08" db="EMBL/GenBank/DDBJ databases">
        <title>Multicomponent nature underlies the extraordinary mechanical properties of spider dragline silk.</title>
        <authorList>
            <person name="Kono N."/>
            <person name="Nakamura H."/>
            <person name="Mori M."/>
            <person name="Yoshida Y."/>
            <person name="Ohtoshi R."/>
            <person name="Malay A.D."/>
            <person name="Moran D.A.P."/>
            <person name="Tomita M."/>
            <person name="Numata K."/>
            <person name="Arakawa K."/>
        </authorList>
    </citation>
    <scope>NUCLEOTIDE SEQUENCE</scope>
</reference>
<protein>
    <submittedName>
        <fullName evidence="2">Uncharacterized protein</fullName>
    </submittedName>
</protein>
<evidence type="ECO:0000256" key="1">
    <source>
        <dbReference type="SAM" id="MobiDB-lite"/>
    </source>
</evidence>
<name>A0A8X6IHH4_9ARAC</name>